<evidence type="ECO:0000313" key="2">
    <source>
        <dbReference type="Proteomes" id="UP001054945"/>
    </source>
</evidence>
<dbReference type="Proteomes" id="UP001054945">
    <property type="component" value="Unassembled WGS sequence"/>
</dbReference>
<protein>
    <submittedName>
        <fullName evidence="1">Uncharacterized protein</fullName>
    </submittedName>
</protein>
<organism evidence="1 2">
    <name type="scientific">Caerostris extrusa</name>
    <name type="common">Bark spider</name>
    <name type="synonym">Caerostris bankana</name>
    <dbReference type="NCBI Taxonomy" id="172846"/>
    <lineage>
        <taxon>Eukaryota</taxon>
        <taxon>Metazoa</taxon>
        <taxon>Ecdysozoa</taxon>
        <taxon>Arthropoda</taxon>
        <taxon>Chelicerata</taxon>
        <taxon>Arachnida</taxon>
        <taxon>Araneae</taxon>
        <taxon>Araneomorphae</taxon>
        <taxon>Entelegynae</taxon>
        <taxon>Araneoidea</taxon>
        <taxon>Araneidae</taxon>
        <taxon>Caerostris</taxon>
    </lineage>
</organism>
<name>A0AAV4QL47_CAEEX</name>
<accession>A0AAV4QL47</accession>
<evidence type="ECO:0000313" key="1">
    <source>
        <dbReference type="EMBL" id="GIY08922.1"/>
    </source>
</evidence>
<gene>
    <name evidence="1" type="ORF">CEXT_143271</name>
</gene>
<proteinExistence type="predicted"/>
<reference evidence="1 2" key="1">
    <citation type="submission" date="2021-06" db="EMBL/GenBank/DDBJ databases">
        <title>Caerostris extrusa draft genome.</title>
        <authorList>
            <person name="Kono N."/>
            <person name="Arakawa K."/>
        </authorList>
    </citation>
    <scope>NUCLEOTIDE SEQUENCE [LARGE SCALE GENOMIC DNA]</scope>
</reference>
<keyword evidence="2" id="KW-1185">Reference proteome</keyword>
<dbReference type="AlphaFoldDB" id="A0AAV4QL47"/>
<sequence>MISSLTSTALVYESFFKTLNLYAEQQVQSRKRYNANYHAKHLALISRNRFPRRMNNQPQLETVIRLNLSGIALGGEPCKNFLCSFEILASNLQTAAASTSSRQAMT</sequence>
<dbReference type="EMBL" id="BPLR01006315">
    <property type="protein sequence ID" value="GIY08922.1"/>
    <property type="molecule type" value="Genomic_DNA"/>
</dbReference>
<comment type="caution">
    <text evidence="1">The sequence shown here is derived from an EMBL/GenBank/DDBJ whole genome shotgun (WGS) entry which is preliminary data.</text>
</comment>